<dbReference type="RefSeq" id="WP_275088387.1">
    <property type="nucleotide sequence ID" value="NZ_CP119078.1"/>
</dbReference>
<keyword evidence="2" id="KW-1185">Reference proteome</keyword>
<dbReference type="SUPFAM" id="SSF55331">
    <property type="entry name" value="Tautomerase/MIF"/>
    <property type="match status" value="1"/>
</dbReference>
<gene>
    <name evidence="1" type="ORF">PXX05_11685</name>
</gene>
<dbReference type="EMBL" id="CP119078">
    <property type="protein sequence ID" value="WED42565.1"/>
    <property type="molecule type" value="Genomic_DNA"/>
</dbReference>
<dbReference type="CDD" id="cd00580">
    <property type="entry name" value="CHMI"/>
    <property type="match status" value="1"/>
</dbReference>
<proteinExistence type="predicted"/>
<sequence length="123" mass="13734">MPHLTLEYSSNIGEKKSLSVFFAQCHAILASALPTNLASCKSRAICHDIYYIGNGHVANAFIHLDIKIMTGRSDNVLQKASEQIFQLLDSYFSESKKNLSLQLSVDLHELGKHYLKTSNSMMT</sequence>
<name>A0ABY8AST1_9GAMM</name>
<dbReference type="PANTHER" id="PTHR37950:SF1">
    <property type="entry name" value="4-HYDROXYPHENYLACETATE CATABOLISM PROTEIN"/>
    <property type="match status" value="1"/>
</dbReference>
<dbReference type="Proteomes" id="UP001222087">
    <property type="component" value="Chromosome"/>
</dbReference>
<dbReference type="PANTHER" id="PTHR37950">
    <property type="entry name" value="4-HYDROXYPHENYLACETATE CATABOLISM PROTEIN"/>
    <property type="match status" value="1"/>
</dbReference>
<dbReference type="Pfam" id="PF02962">
    <property type="entry name" value="CHMI"/>
    <property type="match status" value="1"/>
</dbReference>
<dbReference type="InterPro" id="IPR004220">
    <property type="entry name" value="5-COMe_2-OHmuconate_Isoase"/>
</dbReference>
<evidence type="ECO:0000313" key="1">
    <source>
        <dbReference type="EMBL" id="WED42565.1"/>
    </source>
</evidence>
<dbReference type="Gene3D" id="3.30.429.10">
    <property type="entry name" value="Macrophage Migration Inhibitory Factor"/>
    <property type="match status" value="1"/>
</dbReference>
<evidence type="ECO:0000313" key="2">
    <source>
        <dbReference type="Proteomes" id="UP001222087"/>
    </source>
</evidence>
<reference evidence="1 2" key="1">
    <citation type="submission" date="2023-02" db="EMBL/GenBank/DDBJ databases">
        <title>Genome Sequence of L. cardiaca H63T.</title>
        <authorList>
            <person name="Lopez A.E."/>
            <person name="Cianciotto N.P."/>
        </authorList>
    </citation>
    <scope>NUCLEOTIDE SEQUENCE [LARGE SCALE GENOMIC DNA]</scope>
    <source>
        <strain evidence="1 2">H63</strain>
    </source>
</reference>
<protein>
    <submittedName>
        <fullName evidence="1">5-carboxymethyl-2-hydroxymuconate Delta-isomerase</fullName>
    </submittedName>
</protein>
<accession>A0ABY8AST1</accession>
<dbReference type="InterPro" id="IPR014347">
    <property type="entry name" value="Tautomerase/MIF_sf"/>
</dbReference>
<organism evidence="1 2">
    <name type="scientific">Legionella cardiaca</name>
    <dbReference type="NCBI Taxonomy" id="1071983"/>
    <lineage>
        <taxon>Bacteria</taxon>
        <taxon>Pseudomonadati</taxon>
        <taxon>Pseudomonadota</taxon>
        <taxon>Gammaproteobacteria</taxon>
        <taxon>Legionellales</taxon>
        <taxon>Legionellaceae</taxon>
        <taxon>Legionella</taxon>
    </lineage>
</organism>